<dbReference type="GO" id="GO:0005737">
    <property type="term" value="C:cytoplasm"/>
    <property type="evidence" value="ECO:0007669"/>
    <property type="project" value="UniProtKB-SubCell"/>
</dbReference>
<gene>
    <name evidence="13" type="ORF">HIM_09086</name>
</gene>
<evidence type="ECO:0000256" key="7">
    <source>
        <dbReference type="ARBA" id="ARBA00022679"/>
    </source>
</evidence>
<dbReference type="GO" id="GO:0005634">
    <property type="term" value="C:nucleus"/>
    <property type="evidence" value="ECO:0007669"/>
    <property type="project" value="UniProtKB-SubCell"/>
</dbReference>
<dbReference type="PROSITE" id="PS51186">
    <property type="entry name" value="GNAT"/>
    <property type="match status" value="1"/>
</dbReference>
<keyword evidence="8" id="KW-0539">Nucleus</keyword>
<protein>
    <recommendedName>
        <fullName evidence="5">N-alpha-acetyltransferase 40</fullName>
        <ecNumber evidence="4">2.3.1.257</ecNumber>
    </recommendedName>
</protein>
<dbReference type="OrthoDB" id="424551at2759"/>
<dbReference type="InterPro" id="IPR016181">
    <property type="entry name" value="Acyl_CoA_acyltransferase"/>
</dbReference>
<dbReference type="InterPro" id="IPR039949">
    <property type="entry name" value="NAA40"/>
</dbReference>
<evidence type="ECO:0000256" key="4">
    <source>
        <dbReference type="ARBA" id="ARBA00012950"/>
    </source>
</evidence>
<reference evidence="13 14" key="1">
    <citation type="journal article" date="2014" name="Genome Biol. Evol.">
        <title>Comparative genomics and transcriptomics analyses reveal divergent lifestyle features of nematode endoparasitic fungus Hirsutella minnesotensis.</title>
        <authorList>
            <person name="Lai Y."/>
            <person name="Liu K."/>
            <person name="Zhang X."/>
            <person name="Zhang X."/>
            <person name="Li K."/>
            <person name="Wang N."/>
            <person name="Shu C."/>
            <person name="Wu Y."/>
            <person name="Wang C."/>
            <person name="Bushley K.E."/>
            <person name="Xiang M."/>
            <person name="Liu X."/>
        </authorList>
    </citation>
    <scope>NUCLEOTIDE SEQUENCE [LARGE SCALE GENOMIC DNA]</scope>
    <source>
        <strain evidence="13 14">3608</strain>
    </source>
</reference>
<dbReference type="Gene3D" id="3.40.630.30">
    <property type="match status" value="1"/>
</dbReference>
<dbReference type="AlphaFoldDB" id="A0A0F7ZSL0"/>
<feature type="domain" description="N-acetyltransferase" evidence="12">
    <location>
        <begin position="1"/>
        <end position="121"/>
    </location>
</feature>
<keyword evidence="6" id="KW-0963">Cytoplasm</keyword>
<evidence type="ECO:0000256" key="10">
    <source>
        <dbReference type="ARBA" id="ARBA00047821"/>
    </source>
</evidence>
<evidence type="ECO:0000256" key="3">
    <source>
        <dbReference type="ARBA" id="ARBA00008870"/>
    </source>
</evidence>
<evidence type="ECO:0000259" key="12">
    <source>
        <dbReference type="PROSITE" id="PS51186"/>
    </source>
</evidence>
<comment type="catalytic activity">
    <reaction evidence="10">
        <text>N-terminal L-seryl-[histone H2A] + acetyl-CoA = N-terminal N(alpha)-acetyl-L-seryl-[histone H2A] + CoA + H(+)</text>
        <dbReference type="Rhea" id="RHEA:50600"/>
        <dbReference type="Rhea" id="RHEA-COMP:12742"/>
        <dbReference type="Rhea" id="RHEA-COMP:12744"/>
        <dbReference type="ChEBI" id="CHEBI:15378"/>
        <dbReference type="ChEBI" id="CHEBI:57287"/>
        <dbReference type="ChEBI" id="CHEBI:57288"/>
        <dbReference type="ChEBI" id="CHEBI:64738"/>
        <dbReference type="ChEBI" id="CHEBI:83690"/>
        <dbReference type="EC" id="2.3.1.257"/>
    </reaction>
</comment>
<evidence type="ECO:0000256" key="1">
    <source>
        <dbReference type="ARBA" id="ARBA00004123"/>
    </source>
</evidence>
<dbReference type="GO" id="GO:0043998">
    <property type="term" value="F:histone H2A acetyltransferase activity"/>
    <property type="evidence" value="ECO:0007669"/>
    <property type="project" value="InterPro"/>
</dbReference>
<dbReference type="PANTHER" id="PTHR20531:SF1">
    <property type="entry name" value="N-ALPHA-ACETYLTRANSFERASE 40"/>
    <property type="match status" value="1"/>
</dbReference>
<comment type="subcellular location">
    <subcellularLocation>
        <location evidence="2">Cytoplasm</location>
    </subcellularLocation>
    <subcellularLocation>
        <location evidence="1">Nucleus</location>
    </subcellularLocation>
</comment>
<evidence type="ECO:0000313" key="14">
    <source>
        <dbReference type="Proteomes" id="UP000054481"/>
    </source>
</evidence>
<dbReference type="Pfam" id="PF00583">
    <property type="entry name" value="Acetyltransf_1"/>
    <property type="match status" value="1"/>
</dbReference>
<dbReference type="GO" id="GO:1990189">
    <property type="term" value="F:protein N-terminal-serine acetyltransferase activity"/>
    <property type="evidence" value="ECO:0007669"/>
    <property type="project" value="UniProtKB-EC"/>
</dbReference>
<keyword evidence="9" id="KW-0012">Acyltransferase</keyword>
<evidence type="ECO:0000256" key="2">
    <source>
        <dbReference type="ARBA" id="ARBA00004496"/>
    </source>
</evidence>
<comment type="similarity">
    <text evidence="3">Belongs to the acetyltransferase family. NAA40 subfamily.</text>
</comment>
<dbReference type="Proteomes" id="UP000054481">
    <property type="component" value="Unassembled WGS sequence"/>
</dbReference>
<keyword evidence="7" id="KW-0808">Transferase</keyword>
<sequence>MASPDLRYVLVLGGEGGRVAGFTSMMATFEDGEPVVYCYEIHLEPELQGTGLGALLMGLVARAGEGVATVRKTMLTCFVRNERGRRFYERLGYAVDEASPRERKLRGGRVVVPDYVILSRPTARARRGRETGAEGECAAVRGE</sequence>
<evidence type="ECO:0000256" key="11">
    <source>
        <dbReference type="ARBA" id="ARBA00049524"/>
    </source>
</evidence>
<dbReference type="EMBL" id="KQ030570">
    <property type="protein sequence ID" value="KJZ71548.1"/>
    <property type="molecule type" value="Genomic_DNA"/>
</dbReference>
<organism evidence="13 14">
    <name type="scientific">Hirsutella minnesotensis 3608</name>
    <dbReference type="NCBI Taxonomy" id="1043627"/>
    <lineage>
        <taxon>Eukaryota</taxon>
        <taxon>Fungi</taxon>
        <taxon>Dikarya</taxon>
        <taxon>Ascomycota</taxon>
        <taxon>Pezizomycotina</taxon>
        <taxon>Sordariomycetes</taxon>
        <taxon>Hypocreomycetidae</taxon>
        <taxon>Hypocreales</taxon>
        <taxon>Ophiocordycipitaceae</taxon>
        <taxon>Hirsutella</taxon>
    </lineage>
</organism>
<evidence type="ECO:0000256" key="8">
    <source>
        <dbReference type="ARBA" id="ARBA00023242"/>
    </source>
</evidence>
<name>A0A0F7ZSL0_9HYPO</name>
<dbReference type="SUPFAM" id="SSF55729">
    <property type="entry name" value="Acyl-CoA N-acyltransferases (Nat)"/>
    <property type="match status" value="1"/>
</dbReference>
<dbReference type="EC" id="2.3.1.257" evidence="4"/>
<keyword evidence="14" id="KW-1185">Reference proteome</keyword>
<evidence type="ECO:0000313" key="13">
    <source>
        <dbReference type="EMBL" id="KJZ71548.1"/>
    </source>
</evidence>
<evidence type="ECO:0000256" key="9">
    <source>
        <dbReference type="ARBA" id="ARBA00023315"/>
    </source>
</evidence>
<dbReference type="PANTHER" id="PTHR20531">
    <property type="entry name" value="N-ALPHA-ACETYLTRANSFERASE 40"/>
    <property type="match status" value="1"/>
</dbReference>
<dbReference type="GO" id="GO:0010485">
    <property type="term" value="F:histone H4 acetyltransferase activity"/>
    <property type="evidence" value="ECO:0007669"/>
    <property type="project" value="InterPro"/>
</dbReference>
<proteinExistence type="inferred from homology"/>
<evidence type="ECO:0000256" key="5">
    <source>
        <dbReference type="ARBA" id="ARBA00015043"/>
    </source>
</evidence>
<evidence type="ECO:0000256" key="6">
    <source>
        <dbReference type="ARBA" id="ARBA00022490"/>
    </source>
</evidence>
<dbReference type="InterPro" id="IPR000182">
    <property type="entry name" value="GNAT_dom"/>
</dbReference>
<comment type="catalytic activity">
    <reaction evidence="11">
        <text>N-terminal L-seryl-[histone H4] + acetyl-CoA = N-terminal N(alpha)-acetyl-L-seryl-[histone H4] + CoA + H(+)</text>
        <dbReference type="Rhea" id="RHEA:50596"/>
        <dbReference type="Rhea" id="RHEA-COMP:12740"/>
        <dbReference type="Rhea" id="RHEA-COMP:12743"/>
        <dbReference type="ChEBI" id="CHEBI:15378"/>
        <dbReference type="ChEBI" id="CHEBI:57287"/>
        <dbReference type="ChEBI" id="CHEBI:57288"/>
        <dbReference type="ChEBI" id="CHEBI:64738"/>
        <dbReference type="ChEBI" id="CHEBI:83690"/>
        <dbReference type="EC" id="2.3.1.257"/>
    </reaction>
</comment>
<accession>A0A0F7ZSL0</accession>